<gene>
    <name evidence="4" type="ORF">GCM10010969_02850</name>
</gene>
<dbReference type="NCBIfam" id="TIGR00254">
    <property type="entry name" value="GGDEF"/>
    <property type="match status" value="1"/>
</dbReference>
<feature type="domain" description="GGDEF" evidence="3">
    <location>
        <begin position="231"/>
        <end position="375"/>
    </location>
</feature>
<dbReference type="PROSITE" id="PS50887">
    <property type="entry name" value="GGDEF"/>
    <property type="match status" value="1"/>
</dbReference>
<feature type="coiled-coil region" evidence="1">
    <location>
        <begin position="159"/>
        <end position="186"/>
    </location>
</feature>
<dbReference type="Gene3D" id="3.30.70.270">
    <property type="match status" value="1"/>
</dbReference>
<protein>
    <submittedName>
        <fullName evidence="4">GGDEF domain-containing protein</fullName>
    </submittedName>
</protein>
<dbReference type="Pfam" id="PF00990">
    <property type="entry name" value="GGDEF"/>
    <property type="match status" value="1"/>
</dbReference>
<evidence type="ECO:0000256" key="1">
    <source>
        <dbReference type="SAM" id="Coils"/>
    </source>
</evidence>
<dbReference type="PANTHER" id="PTHR45138:SF9">
    <property type="entry name" value="DIGUANYLATE CYCLASE DGCM-RELATED"/>
    <property type="match status" value="1"/>
</dbReference>
<keyword evidence="5" id="KW-1185">Reference proteome</keyword>
<proteinExistence type="predicted"/>
<dbReference type="InterPro" id="IPR029787">
    <property type="entry name" value="Nucleotide_cyclase"/>
</dbReference>
<dbReference type="InterPro" id="IPR000160">
    <property type="entry name" value="GGDEF_dom"/>
</dbReference>
<dbReference type="PANTHER" id="PTHR45138">
    <property type="entry name" value="REGULATORY COMPONENTS OF SENSORY TRANSDUCTION SYSTEM"/>
    <property type="match status" value="1"/>
</dbReference>
<comment type="caution">
    <text evidence="4">The sequence shown here is derived from an EMBL/GenBank/DDBJ whole genome shotgun (WGS) entry which is preliminary data.</text>
</comment>
<dbReference type="SMART" id="SM00267">
    <property type="entry name" value="GGDEF"/>
    <property type="match status" value="1"/>
</dbReference>
<dbReference type="InterPro" id="IPR050469">
    <property type="entry name" value="Diguanylate_Cyclase"/>
</dbReference>
<dbReference type="InterPro" id="IPR043128">
    <property type="entry name" value="Rev_trsase/Diguanyl_cyclase"/>
</dbReference>
<evidence type="ECO:0000313" key="5">
    <source>
        <dbReference type="Proteomes" id="UP000606653"/>
    </source>
</evidence>
<feature type="transmembrane region" description="Helical" evidence="2">
    <location>
        <begin position="20"/>
        <end position="40"/>
    </location>
</feature>
<reference evidence="5" key="1">
    <citation type="journal article" date="2019" name="Int. J. Syst. Evol. Microbiol.">
        <title>The Global Catalogue of Microorganisms (GCM) 10K type strain sequencing project: providing services to taxonomists for standard genome sequencing and annotation.</title>
        <authorList>
            <consortium name="The Broad Institute Genomics Platform"/>
            <consortium name="The Broad Institute Genome Sequencing Center for Infectious Disease"/>
            <person name="Wu L."/>
            <person name="Ma J."/>
        </authorList>
    </citation>
    <scope>NUCLEOTIDE SEQUENCE [LARGE SCALE GENOMIC DNA]</scope>
    <source>
        <strain evidence="5">CGMCC 1.6964</strain>
    </source>
</reference>
<keyword evidence="2" id="KW-0812">Transmembrane</keyword>
<name>A0ABQ2KRZ5_9BACL</name>
<dbReference type="Proteomes" id="UP000606653">
    <property type="component" value="Unassembled WGS sequence"/>
</dbReference>
<accession>A0ABQ2KRZ5</accession>
<evidence type="ECO:0000313" key="4">
    <source>
        <dbReference type="EMBL" id="GGN91306.1"/>
    </source>
</evidence>
<evidence type="ECO:0000256" key="2">
    <source>
        <dbReference type="SAM" id="Phobius"/>
    </source>
</evidence>
<evidence type="ECO:0000259" key="3">
    <source>
        <dbReference type="PROSITE" id="PS50887"/>
    </source>
</evidence>
<dbReference type="EMBL" id="BMLN01000001">
    <property type="protein sequence ID" value="GGN91306.1"/>
    <property type="molecule type" value="Genomic_DNA"/>
</dbReference>
<organism evidence="4 5">
    <name type="scientific">Saccharibacillus kuerlensis</name>
    <dbReference type="NCBI Taxonomy" id="459527"/>
    <lineage>
        <taxon>Bacteria</taxon>
        <taxon>Bacillati</taxon>
        <taxon>Bacillota</taxon>
        <taxon>Bacilli</taxon>
        <taxon>Bacillales</taxon>
        <taxon>Paenibacillaceae</taxon>
        <taxon>Saccharibacillus</taxon>
    </lineage>
</organism>
<dbReference type="Gene3D" id="3.30.450.20">
    <property type="entry name" value="PAS domain"/>
    <property type="match status" value="1"/>
</dbReference>
<keyword evidence="2" id="KW-1133">Transmembrane helix</keyword>
<keyword evidence="2" id="KW-0472">Membrane</keyword>
<dbReference type="SUPFAM" id="SSF55073">
    <property type="entry name" value="Nucleotide cyclase"/>
    <property type="match status" value="1"/>
</dbReference>
<sequence>MAFAGTDVILNVVLQDFLPIIPGLTSLGMFITDLFFVFVITRYKVFDLVTIAHEDIINTIPHGILVLDEEESVIETNRALHLFVDIEVGDTFDIETLLSSVRTGDNLQHFIAQYKLRETDLSEIELFSEQRNLHFILQTSPIFDAKRIPLGHIFIFRDVTQERSLVQELNRQNELLHEQNRSLDRTRLDLSLANRRLEELALTDSLTHCYNRYYLTQRLSQELNATAEQRLPFSLILFDIDFFKTINDRYGHVAGDEVLYRTAQAVKQCIRSTDILARYGGEEFMLYLPYTNNKTAKKIAEQVRYAVESNMVHLEQLVEPISVTVSVGVLSIQDLHHVQIGENMKEYLNFLFSEVDKPLYRAKKNGRNRVELADMTPLPDWPFKQSAHNN</sequence>
<dbReference type="CDD" id="cd01949">
    <property type="entry name" value="GGDEF"/>
    <property type="match status" value="1"/>
</dbReference>
<keyword evidence="1" id="KW-0175">Coiled coil</keyword>